<name>A0A6A5WR59_9PLEO</name>
<dbReference type="Proteomes" id="UP000799779">
    <property type="component" value="Unassembled WGS sequence"/>
</dbReference>
<sequence length="133" mass="15514">MAEPENPPLIRVQLFLKKQDRVSDEFFHNYWKDNHVKVALSNQKFRERVVRYNQFHTSPKLREAAKGFKIPVPDYDGIAEVWVKDLETWIGIASDLDFQAAIKPDEDHFIQAPIEIMLGYDNTVIGESIRAKE</sequence>
<evidence type="ECO:0000259" key="2">
    <source>
        <dbReference type="Pfam" id="PF07110"/>
    </source>
</evidence>
<reference evidence="3" key="1">
    <citation type="journal article" date="2020" name="Stud. Mycol.">
        <title>101 Dothideomycetes genomes: a test case for predicting lifestyles and emergence of pathogens.</title>
        <authorList>
            <person name="Haridas S."/>
            <person name="Albert R."/>
            <person name="Binder M."/>
            <person name="Bloem J."/>
            <person name="Labutti K."/>
            <person name="Salamov A."/>
            <person name="Andreopoulos B."/>
            <person name="Baker S."/>
            <person name="Barry K."/>
            <person name="Bills G."/>
            <person name="Bluhm B."/>
            <person name="Cannon C."/>
            <person name="Castanera R."/>
            <person name="Culley D."/>
            <person name="Daum C."/>
            <person name="Ezra D."/>
            <person name="Gonzalez J."/>
            <person name="Henrissat B."/>
            <person name="Kuo A."/>
            <person name="Liang C."/>
            <person name="Lipzen A."/>
            <person name="Lutzoni F."/>
            <person name="Magnuson J."/>
            <person name="Mondo S."/>
            <person name="Nolan M."/>
            <person name="Ohm R."/>
            <person name="Pangilinan J."/>
            <person name="Park H.-J."/>
            <person name="Ramirez L."/>
            <person name="Alfaro M."/>
            <person name="Sun H."/>
            <person name="Tritt A."/>
            <person name="Yoshinaga Y."/>
            <person name="Zwiers L.-H."/>
            <person name="Turgeon B."/>
            <person name="Goodwin S."/>
            <person name="Spatafora J."/>
            <person name="Crous P."/>
            <person name="Grigoriev I."/>
        </authorList>
    </citation>
    <scope>NUCLEOTIDE SEQUENCE</scope>
    <source>
        <strain evidence="3">CBS 123094</strain>
    </source>
</reference>
<evidence type="ECO:0000313" key="4">
    <source>
        <dbReference type="Proteomes" id="UP000799779"/>
    </source>
</evidence>
<proteinExistence type="inferred from homology"/>
<dbReference type="Pfam" id="PF07110">
    <property type="entry name" value="EthD"/>
    <property type="match status" value="1"/>
</dbReference>
<dbReference type="GO" id="GO:0016491">
    <property type="term" value="F:oxidoreductase activity"/>
    <property type="evidence" value="ECO:0007669"/>
    <property type="project" value="InterPro"/>
</dbReference>
<organism evidence="3 4">
    <name type="scientific">Amniculicola lignicola CBS 123094</name>
    <dbReference type="NCBI Taxonomy" id="1392246"/>
    <lineage>
        <taxon>Eukaryota</taxon>
        <taxon>Fungi</taxon>
        <taxon>Dikarya</taxon>
        <taxon>Ascomycota</taxon>
        <taxon>Pezizomycotina</taxon>
        <taxon>Dothideomycetes</taxon>
        <taxon>Pleosporomycetidae</taxon>
        <taxon>Pleosporales</taxon>
        <taxon>Amniculicolaceae</taxon>
        <taxon>Amniculicola</taxon>
    </lineage>
</organism>
<dbReference type="SUPFAM" id="SSF54909">
    <property type="entry name" value="Dimeric alpha+beta barrel"/>
    <property type="match status" value="1"/>
</dbReference>
<dbReference type="OrthoDB" id="3183782at2759"/>
<dbReference type="EMBL" id="ML977568">
    <property type="protein sequence ID" value="KAF2004343.1"/>
    <property type="molecule type" value="Genomic_DNA"/>
</dbReference>
<protein>
    <recommendedName>
        <fullName evidence="2">EthD domain-containing protein</fullName>
    </recommendedName>
</protein>
<dbReference type="AlphaFoldDB" id="A0A6A5WR59"/>
<keyword evidence="4" id="KW-1185">Reference proteome</keyword>
<dbReference type="InterPro" id="IPR009799">
    <property type="entry name" value="EthD_dom"/>
</dbReference>
<feature type="domain" description="EthD" evidence="2">
    <location>
        <begin position="21"/>
        <end position="111"/>
    </location>
</feature>
<gene>
    <name evidence="3" type="ORF">P154DRAFT_519545</name>
</gene>
<accession>A0A6A5WR59</accession>
<evidence type="ECO:0000313" key="3">
    <source>
        <dbReference type="EMBL" id="KAF2004343.1"/>
    </source>
</evidence>
<evidence type="ECO:0000256" key="1">
    <source>
        <dbReference type="ARBA" id="ARBA00005986"/>
    </source>
</evidence>
<comment type="similarity">
    <text evidence="1">Belongs to the tpcK family.</text>
</comment>
<dbReference type="InterPro" id="IPR011008">
    <property type="entry name" value="Dimeric_a/b-barrel"/>
</dbReference>
<dbReference type="Gene3D" id="3.30.70.100">
    <property type="match status" value="1"/>
</dbReference>